<sequence>MRNFQKIADEIIKVIDEECDFNEERIIDIIEQIEKIKDSNCYKAPELQYMSWNGLANILSQNFVSSNSKWETKIMIIFNDLSGDVDDYYEN</sequence>
<name>A0A8S5P914_9CAUD</name>
<protein>
    <submittedName>
        <fullName evidence="1">Uncharacterized protein</fullName>
    </submittedName>
</protein>
<proteinExistence type="predicted"/>
<accession>A0A8S5P914</accession>
<dbReference type="EMBL" id="BK015370">
    <property type="protein sequence ID" value="DAE03679.1"/>
    <property type="molecule type" value="Genomic_DNA"/>
</dbReference>
<organism evidence="1">
    <name type="scientific">Siphoviridae sp. ctMYJ33</name>
    <dbReference type="NCBI Taxonomy" id="2825461"/>
    <lineage>
        <taxon>Viruses</taxon>
        <taxon>Duplodnaviria</taxon>
        <taxon>Heunggongvirae</taxon>
        <taxon>Uroviricota</taxon>
        <taxon>Caudoviricetes</taxon>
    </lineage>
</organism>
<evidence type="ECO:0000313" key="1">
    <source>
        <dbReference type="EMBL" id="DAE03679.1"/>
    </source>
</evidence>
<reference evidence="1" key="1">
    <citation type="journal article" date="2021" name="Proc. Natl. Acad. Sci. U.S.A.">
        <title>A Catalog of Tens of Thousands of Viruses from Human Metagenomes Reveals Hidden Associations with Chronic Diseases.</title>
        <authorList>
            <person name="Tisza M.J."/>
            <person name="Buck C.B."/>
        </authorList>
    </citation>
    <scope>NUCLEOTIDE SEQUENCE</scope>
    <source>
        <strain evidence="1">CtMYJ33</strain>
    </source>
</reference>